<dbReference type="PIRSF" id="PIRSF033091">
    <property type="entry name" value="Pesterase_YhaO"/>
    <property type="match status" value="1"/>
</dbReference>
<evidence type="ECO:0000313" key="3">
    <source>
        <dbReference type="EMBL" id="OQA54432.1"/>
    </source>
</evidence>
<dbReference type="InterPro" id="IPR029052">
    <property type="entry name" value="Metallo-depent_PP-like"/>
</dbReference>
<sequence>MERQPLFRFIHCSDLHLDSPFEGIQSVEPWVADILRKATFEAFQRVVNTAIQKKCDFVIISGDIYDGADRNLYAKLRFRELLKQLNEAQIKCYLVHGNHDPLSGWEPEISLPQGIFRFPGDKVSLIPFIKNHRETAHIYGISFQEKANINNLAKLYQKSSNEVFSIGILHCNVGGMSNHDNYAPCSIEDLVNTGLDYWALGHIHTPMVIRKHHPIILYPGNTQGRNINEKGPRGCYLVQVYENQDVEYDFYPTDVVRWFQKGIDITNINHLDDLLALLIKQREDTRRKADGHHAILRLTLKGMGELDQILRQKIDPEKDLAIHLREGENDKNPFVWIESILIQTQPPIDIEQRLLVDDFIGDFLRVIDKTKQVSNLQETLKSILSSRPEWSIIHQEMEAILNNHNGLEFLKEAELFGLEELLRNEKY</sequence>
<dbReference type="InterPro" id="IPR050535">
    <property type="entry name" value="DNA_Repair-Maintenance_Comp"/>
</dbReference>
<dbReference type="CDD" id="cd00840">
    <property type="entry name" value="MPP_Mre11_N"/>
    <property type="match status" value="1"/>
</dbReference>
<keyword evidence="1" id="KW-0378">Hydrolase</keyword>
<protein>
    <submittedName>
        <fullName evidence="3">Putative metallophosphoesterase YhaO</fullName>
    </submittedName>
</protein>
<name>A0A1V5SKF7_9BACT</name>
<dbReference type="InterPro" id="IPR041796">
    <property type="entry name" value="Mre11_N"/>
</dbReference>
<dbReference type="EMBL" id="MWBQ01000212">
    <property type="protein sequence ID" value="OQA54432.1"/>
    <property type="molecule type" value="Genomic_DNA"/>
</dbReference>
<dbReference type="Pfam" id="PF00149">
    <property type="entry name" value="Metallophos"/>
    <property type="match status" value="1"/>
</dbReference>
<evidence type="ECO:0000259" key="2">
    <source>
        <dbReference type="Pfam" id="PF00149"/>
    </source>
</evidence>
<comment type="caution">
    <text evidence="3">The sequence shown here is derived from an EMBL/GenBank/DDBJ whole genome shotgun (WGS) entry which is preliminary data.</text>
</comment>
<organism evidence="3">
    <name type="scientific">Candidatus Atribacter allofermentans</name>
    <dbReference type="NCBI Taxonomy" id="1852833"/>
    <lineage>
        <taxon>Bacteria</taxon>
        <taxon>Pseudomonadati</taxon>
        <taxon>Atribacterota</taxon>
        <taxon>Atribacteria</taxon>
        <taxon>Atribacterales</taxon>
        <taxon>Atribacteraceae</taxon>
        <taxon>Atribacter</taxon>
    </lineage>
</organism>
<dbReference type="Gene3D" id="3.60.21.10">
    <property type="match status" value="1"/>
</dbReference>
<dbReference type="PANTHER" id="PTHR30337">
    <property type="entry name" value="COMPONENT OF ATP-DEPENDENT DSDNA EXONUCLEASE"/>
    <property type="match status" value="1"/>
</dbReference>
<reference evidence="3" key="1">
    <citation type="submission" date="2017-02" db="EMBL/GenBank/DDBJ databases">
        <title>Delving into the versatile metabolic prowess of the omnipresent phylum Bacteroidetes.</title>
        <authorList>
            <person name="Nobu M.K."/>
            <person name="Mei R."/>
            <person name="Narihiro T."/>
            <person name="Kuroda K."/>
            <person name="Liu W.-T."/>
        </authorList>
    </citation>
    <scope>NUCLEOTIDE SEQUENCE</scope>
    <source>
        <strain evidence="3">ADurb.Bin276</strain>
    </source>
</reference>
<dbReference type="AlphaFoldDB" id="A0A1V5SKF7"/>
<dbReference type="PANTHER" id="PTHR30337:SF7">
    <property type="entry name" value="PHOSPHOESTERASE"/>
    <property type="match status" value="1"/>
</dbReference>
<dbReference type="GO" id="GO:0016787">
    <property type="term" value="F:hydrolase activity"/>
    <property type="evidence" value="ECO:0007669"/>
    <property type="project" value="UniProtKB-KW"/>
</dbReference>
<feature type="domain" description="Calcineurin-like phosphoesterase" evidence="2">
    <location>
        <begin position="7"/>
        <end position="206"/>
    </location>
</feature>
<gene>
    <name evidence="3" type="primary">yhaO</name>
    <name evidence="3" type="ORF">BWY41_02084</name>
</gene>
<proteinExistence type="predicted"/>
<dbReference type="InterPro" id="IPR014576">
    <property type="entry name" value="Pesterase_YhaO"/>
</dbReference>
<dbReference type="InterPro" id="IPR004843">
    <property type="entry name" value="Calcineurin-like_PHP"/>
</dbReference>
<accession>A0A1V5SKF7</accession>
<dbReference type="Proteomes" id="UP000485569">
    <property type="component" value="Unassembled WGS sequence"/>
</dbReference>
<dbReference type="SUPFAM" id="SSF56300">
    <property type="entry name" value="Metallo-dependent phosphatases"/>
    <property type="match status" value="1"/>
</dbReference>
<evidence type="ECO:0000256" key="1">
    <source>
        <dbReference type="ARBA" id="ARBA00022801"/>
    </source>
</evidence>